<protein>
    <submittedName>
        <fullName evidence="1">Uncharacterized protein</fullName>
    </submittedName>
</protein>
<evidence type="ECO:0000313" key="1">
    <source>
        <dbReference type="EMBL" id="EEG53056.1"/>
    </source>
</evidence>
<organism evidence="1 2">
    <name type="scientific">[Clostridium] asparagiforme DSM 15981</name>
    <dbReference type="NCBI Taxonomy" id="518636"/>
    <lineage>
        <taxon>Bacteria</taxon>
        <taxon>Bacillati</taxon>
        <taxon>Bacillota</taxon>
        <taxon>Clostridia</taxon>
        <taxon>Lachnospirales</taxon>
        <taxon>Lachnospiraceae</taxon>
        <taxon>Enterocloster</taxon>
    </lineage>
</organism>
<dbReference type="EMBL" id="ACCJ01000406">
    <property type="protein sequence ID" value="EEG53056.1"/>
    <property type="molecule type" value="Genomic_DNA"/>
</dbReference>
<sequence>MREQSIWAAPALTLYNFSQYIGVRPPRGAVASGALRRTAAAGNVPQHKGNIGKRGGI</sequence>
<name>C0D6I9_9FIRM</name>
<accession>C0D6I9</accession>
<proteinExistence type="predicted"/>
<comment type="caution">
    <text evidence="1">The sequence shown here is derived from an EMBL/GenBank/DDBJ whole genome shotgun (WGS) entry which is preliminary data.</text>
</comment>
<reference evidence="1 2" key="1">
    <citation type="submission" date="2009-02" db="EMBL/GenBank/DDBJ databases">
        <title>Draft genome sequence of Clostridium asparagiforme (DSM 15981).</title>
        <authorList>
            <person name="Sudarsanam P."/>
            <person name="Ley R."/>
            <person name="Guruge J."/>
            <person name="Turnbaugh P.J."/>
            <person name="Mahowald M."/>
            <person name="Liep D."/>
            <person name="Gordon J."/>
        </authorList>
    </citation>
    <scope>NUCLEOTIDE SEQUENCE [LARGE SCALE GENOMIC DNA]</scope>
    <source>
        <strain evidence="1 2">DSM 15981</strain>
    </source>
</reference>
<gene>
    <name evidence="1" type="ORF">CLOSTASPAR_04886</name>
</gene>
<keyword evidence="2" id="KW-1185">Reference proteome</keyword>
<dbReference type="AlphaFoldDB" id="C0D6I9"/>
<evidence type="ECO:0000313" key="2">
    <source>
        <dbReference type="Proteomes" id="UP000004756"/>
    </source>
</evidence>
<dbReference type="HOGENOM" id="CLU_2988407_0_0_9"/>
<dbReference type="Proteomes" id="UP000004756">
    <property type="component" value="Unassembled WGS sequence"/>
</dbReference>